<gene>
    <name evidence="3" type="ORF">BVRB_033410</name>
</gene>
<feature type="non-terminal residue" evidence="3">
    <location>
        <position position="236"/>
    </location>
</feature>
<evidence type="ECO:0000313" key="4">
    <source>
        <dbReference type="Proteomes" id="UP000035740"/>
    </source>
</evidence>
<evidence type="ECO:0000256" key="1">
    <source>
        <dbReference type="ARBA" id="ARBA00004123"/>
    </source>
</evidence>
<dbReference type="InterPro" id="IPR019140">
    <property type="entry name" value="MCM_complex-bd"/>
</dbReference>
<sequence length="236" mass="26784">QFLAYALGNDYKAAQYVLIHMISRVHSRVPQQSVAIGNFPIHLLPSTEAAALIMSNRIQELYSLLLPFTTSLDVSIETLSSFTKISPRMDYEAEELISGPLHLAPGTVLILDQTKMESGKLEEHALRNLKTLQRLASEQKLSFDFMYDIDFEVDIPVLVMAKERTTLIPTQYKVGIGGVDPLPEYIDYRIDDGILEGWRQYIASARRMTVQLSEGISEKARKDFLDHKLKAEEMHQ</sequence>
<dbReference type="AlphaFoldDB" id="A0A0J8DP47"/>
<organism evidence="3 4">
    <name type="scientific">Beta vulgaris subsp. vulgaris</name>
    <name type="common">Beet</name>
    <dbReference type="NCBI Taxonomy" id="3555"/>
    <lineage>
        <taxon>Eukaryota</taxon>
        <taxon>Viridiplantae</taxon>
        <taxon>Streptophyta</taxon>
        <taxon>Embryophyta</taxon>
        <taxon>Tracheophyta</taxon>
        <taxon>Spermatophyta</taxon>
        <taxon>Magnoliopsida</taxon>
        <taxon>eudicotyledons</taxon>
        <taxon>Gunneridae</taxon>
        <taxon>Pentapetalae</taxon>
        <taxon>Caryophyllales</taxon>
        <taxon>Chenopodiaceae</taxon>
        <taxon>Betoideae</taxon>
        <taxon>Beta</taxon>
    </lineage>
</organism>
<dbReference type="Gramene" id="KMS92360">
    <property type="protein sequence ID" value="KMS92360"/>
    <property type="gene ID" value="BVRB_033410"/>
</dbReference>
<keyword evidence="4" id="KW-1185">Reference proteome</keyword>
<evidence type="ECO:0000313" key="3">
    <source>
        <dbReference type="EMBL" id="KMS92360.1"/>
    </source>
</evidence>
<proteinExistence type="predicted"/>
<dbReference type="GO" id="GO:0005634">
    <property type="term" value="C:nucleus"/>
    <property type="evidence" value="ECO:0007669"/>
    <property type="project" value="UniProtKB-SubCell"/>
</dbReference>
<dbReference type="OrthoDB" id="329666at2759"/>
<name>A0A0J8DP47_BETVV</name>
<dbReference type="PANTHER" id="PTHR13489">
    <property type="entry name" value="MINI-CHROMOSOME MAINTENANCE COMPLEX-BINDING PROTEIN"/>
    <property type="match status" value="1"/>
</dbReference>
<dbReference type="Proteomes" id="UP000035740">
    <property type="component" value="Unassembled WGS sequence"/>
</dbReference>
<dbReference type="GO" id="GO:0006261">
    <property type="term" value="P:DNA-templated DNA replication"/>
    <property type="evidence" value="ECO:0007669"/>
    <property type="project" value="TreeGrafter"/>
</dbReference>
<feature type="non-terminal residue" evidence="3">
    <location>
        <position position="1"/>
    </location>
</feature>
<accession>A0A0J8DP47</accession>
<dbReference type="Pfam" id="PF09739">
    <property type="entry name" value="MCM_bind"/>
    <property type="match status" value="1"/>
</dbReference>
<reference evidence="3 4" key="1">
    <citation type="journal article" date="2014" name="Nature">
        <title>The genome of the recently domesticated crop plant sugar beet (Beta vulgaris).</title>
        <authorList>
            <person name="Dohm J.C."/>
            <person name="Minoche A.E."/>
            <person name="Holtgrawe D."/>
            <person name="Capella-Gutierrez S."/>
            <person name="Zakrzewski F."/>
            <person name="Tafer H."/>
            <person name="Rupp O."/>
            <person name="Sorensen T.R."/>
            <person name="Stracke R."/>
            <person name="Reinhardt R."/>
            <person name="Goesmann A."/>
            <person name="Kraft T."/>
            <person name="Schulz B."/>
            <person name="Stadler P.F."/>
            <person name="Schmidt T."/>
            <person name="Gabaldon T."/>
            <person name="Lehrach H."/>
            <person name="Weisshaar B."/>
            <person name="Himmelbauer H."/>
        </authorList>
    </citation>
    <scope>NUCLEOTIDE SEQUENCE [LARGE SCALE GENOMIC DNA]</scope>
    <source>
        <tissue evidence="3">Taproot</tissue>
    </source>
</reference>
<dbReference type="GO" id="GO:0003682">
    <property type="term" value="F:chromatin binding"/>
    <property type="evidence" value="ECO:0007669"/>
    <property type="project" value="TreeGrafter"/>
</dbReference>
<dbReference type="EMBL" id="KQ105208">
    <property type="protein sequence ID" value="KMS92360.1"/>
    <property type="molecule type" value="Genomic_DNA"/>
</dbReference>
<comment type="subcellular location">
    <subcellularLocation>
        <location evidence="1">Nucleus</location>
    </subcellularLocation>
</comment>
<keyword evidence="2" id="KW-0539">Nucleus</keyword>
<dbReference type="PANTHER" id="PTHR13489:SF0">
    <property type="entry name" value="MINI-CHROMOSOME MAINTENANCE COMPLEX-BINDING PROTEIN"/>
    <property type="match status" value="1"/>
</dbReference>
<evidence type="ECO:0000256" key="2">
    <source>
        <dbReference type="ARBA" id="ARBA00023242"/>
    </source>
</evidence>
<protein>
    <submittedName>
        <fullName evidence="3">Uncharacterized protein</fullName>
    </submittedName>
</protein>